<accession>A0ABV3J305</accession>
<gene>
    <name evidence="1" type="ORF">AB0L03_30305</name>
</gene>
<evidence type="ECO:0000313" key="1">
    <source>
        <dbReference type="EMBL" id="MEV4927064.1"/>
    </source>
</evidence>
<keyword evidence="2" id="KW-1185">Reference proteome</keyword>
<dbReference type="Proteomes" id="UP001552479">
    <property type="component" value="Unassembled WGS sequence"/>
</dbReference>
<proteinExistence type="predicted"/>
<protein>
    <submittedName>
        <fullName evidence="1">Uncharacterized protein</fullName>
    </submittedName>
</protein>
<reference evidence="1 2" key="1">
    <citation type="submission" date="2024-06" db="EMBL/GenBank/DDBJ databases">
        <title>The Natural Products Discovery Center: Release of the First 8490 Sequenced Strains for Exploring Actinobacteria Biosynthetic Diversity.</title>
        <authorList>
            <person name="Kalkreuter E."/>
            <person name="Kautsar S.A."/>
            <person name="Yang D."/>
            <person name="Bader C.D."/>
            <person name="Teijaro C.N."/>
            <person name="Fluegel L."/>
            <person name="Davis C.M."/>
            <person name="Simpson J.R."/>
            <person name="Lauterbach L."/>
            <person name="Steele A.D."/>
            <person name="Gui C."/>
            <person name="Meng S."/>
            <person name="Li G."/>
            <person name="Viehrig K."/>
            <person name="Ye F."/>
            <person name="Su P."/>
            <person name="Kiefer A.F."/>
            <person name="Nichols A."/>
            <person name="Cepeda A.J."/>
            <person name="Yan W."/>
            <person name="Fan B."/>
            <person name="Jiang Y."/>
            <person name="Adhikari A."/>
            <person name="Zheng C.-J."/>
            <person name="Schuster L."/>
            <person name="Cowan T.M."/>
            <person name="Smanski M.J."/>
            <person name="Chevrette M.G."/>
            <person name="De Carvalho L.P.S."/>
            <person name="Shen B."/>
        </authorList>
    </citation>
    <scope>NUCLEOTIDE SEQUENCE [LARGE SCALE GENOMIC DNA]</scope>
    <source>
        <strain evidence="1 2">NPDC053791</strain>
    </source>
</reference>
<name>A0ABV3J305_9ACTN</name>
<comment type="caution">
    <text evidence="1">The sequence shown here is derived from an EMBL/GenBank/DDBJ whole genome shotgun (WGS) entry which is preliminary data.</text>
</comment>
<evidence type="ECO:0000313" key="2">
    <source>
        <dbReference type="Proteomes" id="UP001552479"/>
    </source>
</evidence>
<organism evidence="1 2">
    <name type="scientific">Streptomyces roseoverticillatus</name>
    <dbReference type="NCBI Taxonomy" id="66429"/>
    <lineage>
        <taxon>Bacteria</taxon>
        <taxon>Bacillati</taxon>
        <taxon>Actinomycetota</taxon>
        <taxon>Actinomycetes</taxon>
        <taxon>Kitasatosporales</taxon>
        <taxon>Streptomycetaceae</taxon>
        <taxon>Streptomyces</taxon>
    </lineage>
</organism>
<sequence>MTDAIGLILRRCLEDGTSFWAWSADDWVRLIAPGHKEFEAAWPGWIDGTVRPYVAAFAYLLGDFTHFHRIGGFIRRSLA</sequence>
<dbReference type="EMBL" id="JBFASG010000044">
    <property type="protein sequence ID" value="MEV4927064.1"/>
    <property type="molecule type" value="Genomic_DNA"/>
</dbReference>
<dbReference type="RefSeq" id="WP_366090293.1">
    <property type="nucleotide sequence ID" value="NZ_JBFASG010000044.1"/>
</dbReference>